<evidence type="ECO:0000259" key="7">
    <source>
        <dbReference type="PROSITE" id="PS50059"/>
    </source>
</evidence>
<dbReference type="Pfam" id="PF13946">
    <property type="entry name" value="DUF4214"/>
    <property type="match status" value="1"/>
</dbReference>
<evidence type="ECO:0000256" key="4">
    <source>
        <dbReference type="ARBA" id="ARBA00023235"/>
    </source>
</evidence>
<dbReference type="EC" id="5.2.1.8" evidence="6"/>
<dbReference type="RefSeq" id="WP_161072510.1">
    <property type="nucleotide sequence ID" value="NZ_CP086370.1"/>
</dbReference>
<keyword evidence="9" id="KW-1185">Reference proteome</keyword>
<dbReference type="InterPro" id="IPR001179">
    <property type="entry name" value="PPIase_FKBP_dom"/>
</dbReference>
<organism evidence="8 9">
    <name type="scientific">Pseudoduganella aquatica</name>
    <dbReference type="NCBI Taxonomy" id="2660641"/>
    <lineage>
        <taxon>Bacteria</taxon>
        <taxon>Pseudomonadati</taxon>
        <taxon>Pseudomonadota</taxon>
        <taxon>Betaproteobacteria</taxon>
        <taxon>Burkholderiales</taxon>
        <taxon>Oxalobacteraceae</taxon>
        <taxon>Telluria group</taxon>
        <taxon>Pseudoduganella</taxon>
    </lineage>
</organism>
<evidence type="ECO:0000256" key="5">
    <source>
        <dbReference type="ARBA" id="ARBA00056164"/>
    </source>
</evidence>
<evidence type="ECO:0000313" key="8">
    <source>
        <dbReference type="EMBL" id="MYN08177.1"/>
    </source>
</evidence>
<evidence type="ECO:0000313" key="9">
    <source>
        <dbReference type="Proteomes" id="UP000450676"/>
    </source>
</evidence>
<reference evidence="8 9" key="1">
    <citation type="submission" date="2019-12" db="EMBL/GenBank/DDBJ databases">
        <title>Novel species isolated from a subtropical stream in China.</title>
        <authorList>
            <person name="Lu H."/>
        </authorList>
    </citation>
    <scope>NUCLEOTIDE SEQUENCE [LARGE SCALE GENOMIC DNA]</scope>
    <source>
        <strain evidence="8 9">FT127W</strain>
    </source>
</reference>
<dbReference type="InterPro" id="IPR046357">
    <property type="entry name" value="PPIase_dom_sf"/>
</dbReference>
<evidence type="ECO:0000256" key="6">
    <source>
        <dbReference type="PROSITE-ProRule" id="PRU00277"/>
    </source>
</evidence>
<dbReference type="Pfam" id="PF00254">
    <property type="entry name" value="FKBP_C"/>
    <property type="match status" value="1"/>
</dbReference>
<feature type="domain" description="PPIase FKBP-type" evidence="7">
    <location>
        <begin position="455"/>
        <end position="549"/>
    </location>
</feature>
<dbReference type="Gene3D" id="3.10.50.40">
    <property type="match status" value="1"/>
</dbReference>
<dbReference type="PROSITE" id="PS50059">
    <property type="entry name" value="FKBP_PPIASE"/>
    <property type="match status" value="1"/>
</dbReference>
<keyword evidence="3 6" id="KW-0697">Rotamase</keyword>
<dbReference type="Proteomes" id="UP000450676">
    <property type="component" value="Unassembled WGS sequence"/>
</dbReference>
<dbReference type="SUPFAM" id="SSF54534">
    <property type="entry name" value="FKBP-like"/>
    <property type="match status" value="1"/>
</dbReference>
<comment type="caution">
    <text evidence="8">The sequence shown here is derived from an EMBL/GenBank/DDBJ whole genome shotgun (WGS) entry which is preliminary data.</text>
</comment>
<dbReference type="PANTHER" id="PTHR43811:SF19">
    <property type="entry name" value="39 KDA FK506-BINDING NUCLEAR PROTEIN"/>
    <property type="match status" value="1"/>
</dbReference>
<comment type="catalytic activity">
    <reaction evidence="1 6">
        <text>[protein]-peptidylproline (omega=180) = [protein]-peptidylproline (omega=0)</text>
        <dbReference type="Rhea" id="RHEA:16237"/>
        <dbReference type="Rhea" id="RHEA-COMP:10747"/>
        <dbReference type="Rhea" id="RHEA-COMP:10748"/>
        <dbReference type="ChEBI" id="CHEBI:83833"/>
        <dbReference type="ChEBI" id="CHEBI:83834"/>
        <dbReference type="EC" id="5.2.1.8"/>
    </reaction>
</comment>
<evidence type="ECO:0000256" key="3">
    <source>
        <dbReference type="ARBA" id="ARBA00023110"/>
    </source>
</evidence>
<dbReference type="InterPro" id="IPR025282">
    <property type="entry name" value="DUF4214"/>
</dbReference>
<accession>A0A7X4HD54</accession>
<proteinExistence type="inferred from homology"/>
<comment type="function">
    <text evidence="5">PPIases accelerate the folding of proteins.</text>
</comment>
<sequence>MRPFLRNASLLTTLVFVLAGCGGGAGSETAPAAQQRLRQSAAAQPGAALIVLNGARANYSISKTADGYLVTDNRGSEAPRTVAATARLRFSDISLTFDLDGVPGQAYRLYRAAFARTPDVSGLGYWMGVLDRGYGLVNVAQGFVGSAEFINLYAGATTNSAIVTQFYKNVLNREGDAVGQAYWVNILDSKAASVAAVLASFSDSPENINATAAVVQNGIAYLEAGVAYDGMPASFPLRAAYHQRVFAGGTDYLTISGDCSGYAAFSNALPGAGSFEGGSALLAQTSVSVGLTTCYPASLGWNSIDYFDGSDALLGHAEPGSEYDVSTGEQRSLPAAARIGDQGIYATQARYASSAKQGSPGKRVLSYALEADGNSRTSAILKLTAVHSDASGATALTRVARYRIGSDGSLAQLAVDETYSSGVHLLYTQSPASAQPAALTVTDTLPGSGAAAQNGQTLTVNYTGWLYDPAAPGFKGAQFDSSSGRGPFSFTLGQGAVIQGWDQGMQGMRVGGKRTLLIPSSMGYGTSGAGASIPGNAALVFEVEMVSLR</sequence>
<evidence type="ECO:0000256" key="2">
    <source>
        <dbReference type="ARBA" id="ARBA00006577"/>
    </source>
</evidence>
<dbReference type="FunFam" id="3.10.50.40:FF:000006">
    <property type="entry name" value="Peptidyl-prolyl cis-trans isomerase"/>
    <property type="match status" value="1"/>
</dbReference>
<dbReference type="PANTHER" id="PTHR43811">
    <property type="entry name" value="FKBP-TYPE PEPTIDYL-PROLYL CIS-TRANS ISOMERASE FKPA"/>
    <property type="match status" value="1"/>
</dbReference>
<dbReference type="AlphaFoldDB" id="A0A7X4HD54"/>
<gene>
    <name evidence="8" type="ORF">GTP77_12625</name>
</gene>
<evidence type="ECO:0000256" key="1">
    <source>
        <dbReference type="ARBA" id="ARBA00000971"/>
    </source>
</evidence>
<protein>
    <recommendedName>
        <fullName evidence="6">peptidylprolyl isomerase</fullName>
        <ecNumber evidence="6">5.2.1.8</ecNumber>
    </recommendedName>
</protein>
<name>A0A7X4HD54_9BURK</name>
<dbReference type="InterPro" id="IPR038255">
    <property type="entry name" value="PBS_linker_sf"/>
</dbReference>
<dbReference type="EMBL" id="WWCU01000012">
    <property type="protein sequence ID" value="MYN08177.1"/>
    <property type="molecule type" value="Genomic_DNA"/>
</dbReference>
<dbReference type="Gene3D" id="1.10.3130.20">
    <property type="entry name" value="Phycobilisome linker domain"/>
    <property type="match status" value="1"/>
</dbReference>
<dbReference type="GO" id="GO:0003755">
    <property type="term" value="F:peptidyl-prolyl cis-trans isomerase activity"/>
    <property type="evidence" value="ECO:0007669"/>
    <property type="project" value="UniProtKB-KW"/>
</dbReference>
<dbReference type="PROSITE" id="PS51257">
    <property type="entry name" value="PROKAR_LIPOPROTEIN"/>
    <property type="match status" value="1"/>
</dbReference>
<keyword evidence="4 6" id="KW-0413">Isomerase</keyword>
<comment type="similarity">
    <text evidence="2">Belongs to the FKBP-type PPIase family.</text>
</comment>